<dbReference type="GO" id="GO:0016020">
    <property type="term" value="C:membrane"/>
    <property type="evidence" value="ECO:0007669"/>
    <property type="project" value="UniProtKB-SubCell"/>
</dbReference>
<dbReference type="Proteomes" id="UP001558713">
    <property type="component" value="Unassembled WGS sequence"/>
</dbReference>
<evidence type="ECO:0000256" key="6">
    <source>
        <dbReference type="ARBA" id="ARBA00022989"/>
    </source>
</evidence>
<keyword evidence="5 8" id="KW-0812">Transmembrane</keyword>
<gene>
    <name evidence="9" type="ORF">V5N11_024618</name>
</gene>
<feature type="transmembrane region" description="Helical" evidence="8">
    <location>
        <begin position="74"/>
        <end position="97"/>
    </location>
</feature>
<evidence type="ECO:0000256" key="5">
    <source>
        <dbReference type="ARBA" id="ARBA00022692"/>
    </source>
</evidence>
<keyword evidence="4" id="KW-0551">Lipid droplet</keyword>
<evidence type="ECO:0000256" key="3">
    <source>
        <dbReference type="ARBA" id="ARBA00010858"/>
    </source>
</evidence>
<evidence type="ECO:0000256" key="1">
    <source>
        <dbReference type="ARBA" id="ARBA00004141"/>
    </source>
</evidence>
<comment type="caution">
    <text evidence="9">The sequence shown here is derived from an EMBL/GenBank/DDBJ whole genome shotgun (WGS) entry which is preliminary data.</text>
</comment>
<accession>A0ABD0ZQ94</accession>
<protein>
    <submittedName>
        <fullName evidence="9">Oleosin-B1</fullName>
    </submittedName>
</protein>
<comment type="similarity">
    <text evidence="3">Belongs to the oleosin family.</text>
</comment>
<dbReference type="GO" id="GO:0009791">
    <property type="term" value="P:post-embryonic development"/>
    <property type="evidence" value="ECO:0007669"/>
    <property type="project" value="UniProtKB-ARBA"/>
</dbReference>
<keyword evidence="7 8" id="KW-0472">Membrane</keyword>
<evidence type="ECO:0000256" key="2">
    <source>
        <dbReference type="ARBA" id="ARBA00004502"/>
    </source>
</evidence>
<sequence>MLFRKKKLEKKIKKSTKPSFKDVLTAILASVAAAFLLLLAGLSLAGTAVAFVTCMPLFVICSPVLIPAGITTTVLASGLLAGGSSGASALKIILWLLKKLAGQDASPSEDAIVKPSKLGG</sequence>
<evidence type="ECO:0000313" key="10">
    <source>
        <dbReference type="Proteomes" id="UP001558713"/>
    </source>
</evidence>
<dbReference type="EMBL" id="JBANAX010000696">
    <property type="protein sequence ID" value="KAL1196804.1"/>
    <property type="molecule type" value="Genomic_DNA"/>
</dbReference>
<name>A0ABD0ZQ94_CARAN</name>
<dbReference type="PANTHER" id="PTHR33203">
    <property type="entry name" value="OLEOSIN"/>
    <property type="match status" value="1"/>
</dbReference>
<organism evidence="9 10">
    <name type="scientific">Cardamine amara subsp. amara</name>
    <dbReference type="NCBI Taxonomy" id="228776"/>
    <lineage>
        <taxon>Eukaryota</taxon>
        <taxon>Viridiplantae</taxon>
        <taxon>Streptophyta</taxon>
        <taxon>Embryophyta</taxon>
        <taxon>Tracheophyta</taxon>
        <taxon>Spermatophyta</taxon>
        <taxon>Magnoliopsida</taxon>
        <taxon>eudicotyledons</taxon>
        <taxon>Gunneridae</taxon>
        <taxon>Pentapetalae</taxon>
        <taxon>rosids</taxon>
        <taxon>malvids</taxon>
        <taxon>Brassicales</taxon>
        <taxon>Brassicaceae</taxon>
        <taxon>Cardamineae</taxon>
        <taxon>Cardamine</taxon>
    </lineage>
</organism>
<keyword evidence="10" id="KW-1185">Reference proteome</keyword>
<proteinExistence type="inferred from homology"/>
<dbReference type="PANTHER" id="PTHR33203:SF22">
    <property type="entry name" value="GLYCINE-RICH PROTEIN 20-RELATED"/>
    <property type="match status" value="1"/>
</dbReference>
<dbReference type="Pfam" id="PF01277">
    <property type="entry name" value="Oleosin"/>
    <property type="match status" value="1"/>
</dbReference>
<dbReference type="GO" id="GO:0048608">
    <property type="term" value="P:reproductive structure development"/>
    <property type="evidence" value="ECO:0007669"/>
    <property type="project" value="UniProtKB-ARBA"/>
</dbReference>
<keyword evidence="6 8" id="KW-1133">Transmembrane helix</keyword>
<evidence type="ECO:0000256" key="7">
    <source>
        <dbReference type="ARBA" id="ARBA00023136"/>
    </source>
</evidence>
<evidence type="ECO:0000313" key="9">
    <source>
        <dbReference type="EMBL" id="KAL1196804.1"/>
    </source>
</evidence>
<reference evidence="9 10" key="1">
    <citation type="submission" date="2024-04" db="EMBL/GenBank/DDBJ databases">
        <title>Genome assembly C_amara_ONT_v2.</title>
        <authorList>
            <person name="Yant L."/>
            <person name="Moore C."/>
            <person name="Slenker M."/>
        </authorList>
    </citation>
    <scope>NUCLEOTIDE SEQUENCE [LARGE SCALE GENOMIC DNA]</scope>
    <source>
        <tissue evidence="9">Leaf</tissue>
    </source>
</reference>
<evidence type="ECO:0000256" key="8">
    <source>
        <dbReference type="SAM" id="Phobius"/>
    </source>
</evidence>
<comment type="subcellular location">
    <subcellularLocation>
        <location evidence="2">Lipid droplet</location>
    </subcellularLocation>
    <subcellularLocation>
        <location evidence="1">Membrane</location>
        <topology evidence="1">Multi-pass membrane protein</topology>
    </subcellularLocation>
</comment>
<dbReference type="AlphaFoldDB" id="A0ABD0ZQ94"/>
<evidence type="ECO:0000256" key="4">
    <source>
        <dbReference type="ARBA" id="ARBA00022677"/>
    </source>
</evidence>
<dbReference type="InterPro" id="IPR000136">
    <property type="entry name" value="Oleosin"/>
</dbReference>
<dbReference type="GO" id="GO:0005811">
    <property type="term" value="C:lipid droplet"/>
    <property type="evidence" value="ECO:0007669"/>
    <property type="project" value="UniProtKB-SubCell"/>
</dbReference>